<dbReference type="STRING" id="452.Lspi_1987"/>
<organism evidence="2 3">
    <name type="scientific">Legionella spiritensis</name>
    <dbReference type="NCBI Taxonomy" id="452"/>
    <lineage>
        <taxon>Bacteria</taxon>
        <taxon>Pseudomonadati</taxon>
        <taxon>Pseudomonadota</taxon>
        <taxon>Gammaproteobacteria</taxon>
        <taxon>Legionellales</taxon>
        <taxon>Legionellaceae</taxon>
        <taxon>Legionella</taxon>
    </lineage>
</organism>
<dbReference type="Proteomes" id="UP000054877">
    <property type="component" value="Unassembled WGS sequence"/>
</dbReference>
<gene>
    <name evidence="2" type="ORF">Lspi_1987</name>
</gene>
<accession>A0A0W0YZ22</accession>
<reference evidence="2 3" key="1">
    <citation type="submission" date="2015-11" db="EMBL/GenBank/DDBJ databases">
        <title>Genomic analysis of 38 Legionella species identifies large and diverse effector repertoires.</title>
        <authorList>
            <person name="Burstein D."/>
            <person name="Amaro F."/>
            <person name="Zusman T."/>
            <person name="Lifshitz Z."/>
            <person name="Cohen O."/>
            <person name="Gilbert J.A."/>
            <person name="Pupko T."/>
            <person name="Shuman H.A."/>
            <person name="Segal G."/>
        </authorList>
    </citation>
    <scope>NUCLEOTIDE SEQUENCE [LARGE SCALE GENOMIC DNA]</scope>
    <source>
        <strain evidence="2 3">Mt.St.Helens-9</strain>
    </source>
</reference>
<protein>
    <recommendedName>
        <fullName evidence="4">Ankyrin repeats (3 copies)</fullName>
    </recommendedName>
</protein>
<keyword evidence="3" id="KW-1185">Reference proteome</keyword>
<dbReference type="Gene3D" id="1.25.40.20">
    <property type="entry name" value="Ankyrin repeat-containing domain"/>
    <property type="match status" value="1"/>
</dbReference>
<feature type="compositionally biased region" description="Polar residues" evidence="1">
    <location>
        <begin position="625"/>
        <end position="639"/>
    </location>
</feature>
<dbReference type="AlphaFoldDB" id="A0A0W0YZ22"/>
<dbReference type="EMBL" id="LNYX01000030">
    <property type="protein sequence ID" value="KTD62137.1"/>
    <property type="molecule type" value="Genomic_DNA"/>
</dbReference>
<evidence type="ECO:0000256" key="1">
    <source>
        <dbReference type="SAM" id="MobiDB-lite"/>
    </source>
</evidence>
<feature type="compositionally biased region" description="Polar residues" evidence="1">
    <location>
        <begin position="666"/>
        <end position="675"/>
    </location>
</feature>
<evidence type="ECO:0000313" key="3">
    <source>
        <dbReference type="Proteomes" id="UP000054877"/>
    </source>
</evidence>
<evidence type="ECO:0008006" key="4">
    <source>
        <dbReference type="Google" id="ProtNLM"/>
    </source>
</evidence>
<dbReference type="PATRIC" id="fig|452.5.peg.2189"/>
<evidence type="ECO:0000313" key="2">
    <source>
        <dbReference type="EMBL" id="KTD62137.1"/>
    </source>
</evidence>
<feature type="region of interest" description="Disordered" evidence="1">
    <location>
        <begin position="625"/>
        <end position="675"/>
    </location>
</feature>
<proteinExistence type="predicted"/>
<comment type="caution">
    <text evidence="2">The sequence shown here is derived from an EMBL/GenBank/DDBJ whole genome shotgun (WGS) entry which is preliminary data.</text>
</comment>
<dbReference type="InterPro" id="IPR036770">
    <property type="entry name" value="Ankyrin_rpt-contain_sf"/>
</dbReference>
<name>A0A0W0YZ22_LEGSP</name>
<sequence length="675" mass="76372">MITTRLAKKLNDTLQYSSSSLVDILLLIRSVTTLATSEKKTRVLTERSAMGWNALMMAIYYHPHAVGPLLRLIETLEIEDQLKILKQVSVDGWNALMMAVRYRPNAVKPLLQLIENYEKRNQKEILTQFNKGYENVLTLAVRNCPEVIGPLLESIETLTEQEQIILWMLQTEAGRYNPLTLAVCHQSEAVGPFLQSIAKFGVQNRVKILACPDENGNHALMLAIRYHPEVIKPILQSIAKLGVQDRGNILKRVNSEPLRSNALMLAVRYHPEAIKPLLKSIAILEKDDIFQIFNQLKTDDWACILKQSASLTKELLYSLDSSQLKSLFSQKKLRSDSRLKEYFKFFNQFLFQRYTFKDVLNALAEDRKVYRLLPDPLQELKIIRSIAYETYNTRKISCDSLLIDKGNLYLQGITELASYINYRRSQGTSFYHGGMFRLHNRKACSAETKIAAAEKVLGRWLGKHPAPFTEEEQIALGDGQLKRICMKYKDLNVTPPLPVPENLMAMKAIPGSTHPEMDFANVASTNDHALEKVKQLSEHPYLSLWKQHEPSASSLSDIMWAASAPPYEGHEQPEKTEQIQSSYEEHPLDTEVICAGEVLKPTKTESLLQAMVAPSQPECSQIEWNQNSLENAGSANSEKPTGYSLSLFPEIPDNDPQIASKKLGNPGTNRSRAYG</sequence>